<name>A0ABU8PB56_9HYPH</name>
<comment type="caution">
    <text evidence="2">The sequence shown here is derived from an EMBL/GenBank/DDBJ whole genome shotgun (WGS) entry which is preliminary data.</text>
</comment>
<evidence type="ECO:0000256" key="1">
    <source>
        <dbReference type="SAM" id="Phobius"/>
    </source>
</evidence>
<accession>A0ABU8PB56</accession>
<reference evidence="2 3" key="1">
    <citation type="submission" date="2023-12" db="EMBL/GenBank/DDBJ databases">
        <title>Gut-associated functions are favored during microbiome assembly across C. elegans life.</title>
        <authorList>
            <person name="Zimmermann J."/>
        </authorList>
    </citation>
    <scope>NUCLEOTIDE SEQUENCE [LARGE SCALE GENOMIC DNA]</scope>
    <source>
        <strain evidence="2 3">MYb71</strain>
    </source>
</reference>
<keyword evidence="1" id="KW-1133">Transmembrane helix</keyword>
<gene>
    <name evidence="2" type="ORF">WH297_06225</name>
</gene>
<evidence type="ECO:0000313" key="2">
    <source>
        <dbReference type="EMBL" id="MEJ5019336.1"/>
    </source>
</evidence>
<feature type="transmembrane region" description="Helical" evidence="1">
    <location>
        <begin position="6"/>
        <end position="26"/>
    </location>
</feature>
<organism evidence="2 3">
    <name type="scientific">Ochrobactrum vermis</name>
    <dbReference type="NCBI Taxonomy" id="1827297"/>
    <lineage>
        <taxon>Bacteria</taxon>
        <taxon>Pseudomonadati</taxon>
        <taxon>Pseudomonadota</taxon>
        <taxon>Alphaproteobacteria</taxon>
        <taxon>Hyphomicrobiales</taxon>
        <taxon>Brucellaceae</taxon>
        <taxon>Brucella/Ochrobactrum group</taxon>
        <taxon>Ochrobactrum</taxon>
    </lineage>
</organism>
<evidence type="ECO:0000313" key="3">
    <source>
        <dbReference type="Proteomes" id="UP001375812"/>
    </source>
</evidence>
<dbReference type="EMBL" id="JBBGZH010000001">
    <property type="protein sequence ID" value="MEJ5019336.1"/>
    <property type="molecule type" value="Genomic_DNA"/>
</dbReference>
<proteinExistence type="predicted"/>
<dbReference type="RefSeq" id="WP_181153315.1">
    <property type="nucleotide sequence ID" value="NZ_JBBGZH010000001.1"/>
</dbReference>
<keyword evidence="1" id="KW-0472">Membrane</keyword>
<evidence type="ECO:0008006" key="4">
    <source>
        <dbReference type="Google" id="ProtNLM"/>
    </source>
</evidence>
<dbReference type="Proteomes" id="UP001375812">
    <property type="component" value="Unassembled WGS sequence"/>
</dbReference>
<sequence length="48" mass="5225">MRHLPFSFKAIIVVLAVVIAAGFYVGHKTTEVRQAFLIQRAAPSEAGI</sequence>
<keyword evidence="1" id="KW-0812">Transmembrane</keyword>
<protein>
    <recommendedName>
        <fullName evidence="4">Efflux transporter periplasmic adaptor subunit</fullName>
    </recommendedName>
</protein>
<keyword evidence="3" id="KW-1185">Reference proteome</keyword>